<dbReference type="InterPro" id="IPR027980">
    <property type="entry name" value="RACo_C"/>
</dbReference>
<proteinExistence type="predicted"/>
<accession>A0ABR6WXT4</accession>
<dbReference type="Gene3D" id="3.10.20.30">
    <property type="match status" value="1"/>
</dbReference>
<dbReference type="PANTHER" id="PTHR42895">
    <property type="entry name" value="IRON-SULFUR CLUSTER-BINDING PROTEIN-RELATED"/>
    <property type="match status" value="1"/>
</dbReference>
<dbReference type="Proteomes" id="UP000603234">
    <property type="component" value="Unassembled WGS sequence"/>
</dbReference>
<feature type="domain" description="RACo C-terminal" evidence="1">
    <location>
        <begin position="341"/>
        <end position="596"/>
    </location>
</feature>
<dbReference type="InterPro" id="IPR012675">
    <property type="entry name" value="Beta-grasp_dom_sf"/>
</dbReference>
<dbReference type="InterPro" id="IPR036010">
    <property type="entry name" value="2Fe-2S_ferredoxin-like_sf"/>
</dbReference>
<comment type="caution">
    <text evidence="3">The sequence shown here is derived from an EMBL/GenBank/DDBJ whole genome shotgun (WGS) entry which is preliminary data.</text>
</comment>
<keyword evidence="4" id="KW-1185">Reference proteome</keyword>
<name>A0ABR6WXT4_9FIRM</name>
<gene>
    <name evidence="3" type="ORF">GH808_13660</name>
</gene>
<dbReference type="Pfam" id="PF17651">
    <property type="entry name" value="Raco_middle"/>
    <property type="match status" value="1"/>
</dbReference>
<evidence type="ECO:0000313" key="4">
    <source>
        <dbReference type="Proteomes" id="UP000603234"/>
    </source>
</evidence>
<dbReference type="PANTHER" id="PTHR42895:SF2">
    <property type="entry name" value="IRON-SULFUR CLUSTER PROTEIN"/>
    <property type="match status" value="1"/>
</dbReference>
<organism evidence="3 4">
    <name type="scientific">Acetobacterium fimetarium</name>
    <dbReference type="NCBI Taxonomy" id="52691"/>
    <lineage>
        <taxon>Bacteria</taxon>
        <taxon>Bacillati</taxon>
        <taxon>Bacillota</taxon>
        <taxon>Clostridia</taxon>
        <taxon>Eubacteriales</taxon>
        <taxon>Eubacteriaceae</taxon>
        <taxon>Acetobacterium</taxon>
    </lineage>
</organism>
<dbReference type="Gene3D" id="3.30.420.480">
    <property type="entry name" value="Domain of unknown function (DUF4445)"/>
    <property type="match status" value="1"/>
</dbReference>
<dbReference type="InterPro" id="IPR041414">
    <property type="entry name" value="Raco-like_middle"/>
</dbReference>
<dbReference type="SUPFAM" id="SSF54292">
    <property type="entry name" value="2Fe-2S ferredoxin-like"/>
    <property type="match status" value="1"/>
</dbReference>
<dbReference type="Pfam" id="PF14574">
    <property type="entry name" value="RACo_C_ter"/>
    <property type="match status" value="1"/>
</dbReference>
<dbReference type="InterPro" id="IPR042259">
    <property type="entry name" value="Raco-like_middle_sf"/>
</dbReference>
<dbReference type="EMBL" id="WJBC01000030">
    <property type="protein sequence ID" value="MBC3805459.1"/>
    <property type="molecule type" value="Genomic_DNA"/>
</dbReference>
<dbReference type="RefSeq" id="WP_186843348.1">
    <property type="nucleotide sequence ID" value="NZ_WJBC01000030.1"/>
</dbReference>
<evidence type="ECO:0000259" key="1">
    <source>
        <dbReference type="Pfam" id="PF14574"/>
    </source>
</evidence>
<feature type="domain" description="RACo-like middle region" evidence="2">
    <location>
        <begin position="177"/>
        <end position="333"/>
    </location>
</feature>
<evidence type="ECO:0000259" key="2">
    <source>
        <dbReference type="Pfam" id="PF17651"/>
    </source>
</evidence>
<reference evidence="3 4" key="1">
    <citation type="journal article" date="2020" name="mSystems">
        <title>Defining Genomic and Predicted Metabolic Features of the Acetobacterium Genus.</title>
        <authorList>
            <person name="Ross D.E."/>
            <person name="Marshall C.W."/>
            <person name="Gulliver D."/>
            <person name="May H.D."/>
            <person name="Norman R.S."/>
        </authorList>
    </citation>
    <scope>NUCLEOTIDE SEQUENCE [LARGE SCALE GENOMIC DNA]</scope>
    <source>
        <strain evidence="3 4">DSM 8238</strain>
    </source>
</reference>
<protein>
    <submittedName>
        <fullName evidence="3">DUF4445 domain-containing protein</fullName>
    </submittedName>
</protein>
<evidence type="ECO:0000313" key="3">
    <source>
        <dbReference type="EMBL" id="MBC3805459.1"/>
    </source>
</evidence>
<sequence>MSSLKNIHVNFPLLEKSITVETGTTVADACSLVGFPQNLVCGGKGKCQKCLVTVRENGLVSQVLGCQHAISQNIEIFISQEADLSQILETTDNDQLSFNPRVKVVNVPFSELKTDMCSYDHETIRKVLDQPVTIPSLAVLQKFPAAFHSKDSSSLNFVLFDNELIDIVPGDSEFKAYGVAFDIGTTSVVGYLYDFTTGVLVSQDSALNKQISFGGDVISRIDFASASAENLKKIQNSILETINDILSNLYSESNLSQESIYGCVFCGNSTMSHLFFGLNPVHLGLAPFTGITRDKITLTAADLAINMNPLGRITFLPLLGGFVGADTTAVLLSLPKDDSYRLMIDLGTNGEIAVGNQNRYYVASTACGPALEGAGIHMGMRGTSGAIEKVAIVDNDIRYHVIGNVPPIGFCGSGIIDAIAMLFKEGLIYDRGNFVKGDDLEAHPLKARFKVDETGQRYFVFVTKEEHPDGKEMVITQKDIRQVQLAKAAIYTGCCLLIENFGIQPTDLTEIVIAGAFGNYIDVDNAQFIGLLPKFEGVPIRSIGNGAGTGVQLFLLSQDEAKRCEAIPKITTHVELATDPNFSRTYMGNTTLGHNGFIEES</sequence>
<dbReference type="InterPro" id="IPR052911">
    <property type="entry name" value="Corrinoid_activation_enz"/>
</dbReference>